<name>A0A673HCE9_9TELE</name>
<evidence type="ECO:0000313" key="2">
    <source>
        <dbReference type="Ensembl" id="ENSSRHP00000024572.1"/>
    </source>
</evidence>
<feature type="compositionally biased region" description="Polar residues" evidence="1">
    <location>
        <begin position="373"/>
        <end position="382"/>
    </location>
</feature>
<feature type="compositionally biased region" description="Basic and acidic residues" evidence="1">
    <location>
        <begin position="335"/>
        <end position="353"/>
    </location>
</feature>
<organism evidence="2 3">
    <name type="scientific">Sinocyclocheilus rhinocerous</name>
    <dbReference type="NCBI Taxonomy" id="307959"/>
    <lineage>
        <taxon>Eukaryota</taxon>
        <taxon>Metazoa</taxon>
        <taxon>Chordata</taxon>
        <taxon>Craniata</taxon>
        <taxon>Vertebrata</taxon>
        <taxon>Euteleostomi</taxon>
        <taxon>Actinopterygii</taxon>
        <taxon>Neopterygii</taxon>
        <taxon>Teleostei</taxon>
        <taxon>Ostariophysi</taxon>
        <taxon>Cypriniformes</taxon>
        <taxon>Cyprinidae</taxon>
        <taxon>Cyprininae</taxon>
        <taxon>Sinocyclocheilus</taxon>
    </lineage>
</organism>
<dbReference type="InterPro" id="IPR024845">
    <property type="entry name" value="NHS-like"/>
</dbReference>
<dbReference type="GO" id="GO:0002088">
    <property type="term" value="P:lens development in camera-type eye"/>
    <property type="evidence" value="ECO:0007669"/>
    <property type="project" value="TreeGrafter"/>
</dbReference>
<feature type="region of interest" description="Disordered" evidence="1">
    <location>
        <begin position="711"/>
        <end position="813"/>
    </location>
</feature>
<feature type="compositionally biased region" description="Polar residues" evidence="1">
    <location>
        <begin position="769"/>
        <end position="786"/>
    </location>
</feature>
<sequence length="1312" mass="143064">MPKSNKIKLSGHYQAPWHLQRNVFLPSTRPACVEELHRNAKQSLRALQEVGERERRVIISISMAPPMPTYPSPRAHRRRQQRDRPLTTVAPPVDSDSEVVALGHWPKCPIPNVPSTLDKQTNWAGILPLPTPEEKMKTDSQVINSCIVPINVTGKCPLQASVRCSLVHSQSVLQRRRKLRRRKTITGIPRRVQQDFDSDESPVARERTVMVHNNPEICQEDLTLSHLNTKDSGCQTEESLIVGAAPSRRRIRGVTVSLSHSTGNISSLPDNSDTMFTASVGSRLRSRSLPREGGRLDFLPVPGEHILKDDEESTDDQAIPEGQHNSLKFKQHAGSTEHDWIERGRSHLPRKADMGSCEISSSSDTFSSPIHSVSNAGVLTSQMDHKEDHQSSSGNWSGSSSTCPSQTSETIPPAASPPLTGSSHCDSELSLNAATNTNDDSTGFIIDPYPGDRSQGLRSHRTGSLTSTATDMLDDTGVNTASEGEWSYPHYRHNMPCHPDFSPEHSRAENILESPSFASIATFESLTDRPPSEKADTTSHFSIDAEGYYTSMHFDCGLKGSKSFTYNYTCIDKQQAEYGHQTSTLGRCSLSLRKPKVKPSPPKRSSSLKKISSHVGPPTDKNEPKNAVGQNKSMSSGERTQHVGLNRGSSSQLESEEPLGAWGVESSTEIPEVALFGSTETHSFKDEGAVQSDYADLWLLNDLKSNDPYRSLSNSSTATGTTVNECIKSQESSESQTSQSESRATTPSLPSVESEYRLPSPEKLVGLASPSSGYSSQSETPTSSLPSAFFPNAHPMSPTGGKRKPKVPERKSSLASFQKYSSKRDLELPIIPPSHLDLSALPNVSKPSIHTNQMHILHQSKQNLAVTSPLAITPTVLRSVQLRSVGKSGEGSHDRPITDTATRPKCPTVTIITPPTHNKPHETRKPPPYRPLFIETTSQDNCESLFTPVDGLAAKNIASHFGATNRYDRLAPSPLWSMTAFKAPSDSLEVEQIQPWKSEPNVGSPCQNGLGKRSDGLDQVPDIVNQRSETLQAYLISSAEEESITSGVPTRSASQELVEEGVSISESTPSDPTVSPLTDESKTEDDSVFLSPSKSRTTEDLFAMIHRSKRKMLGRKDSEEMSVRSRLAVVSGNGSATNPATSPSTPNMPASPSTQTGAQRTPGPIYRSAKKSSTSNEEFKLLLLKKGSRSDSSYRMSATEILKSPVAPKGPGELLMEGSRPFEEPLSPLQQQLPEGTPEQMPSPFPKSYAEGFSPKAFPTSASTRQGRSRMPPAANSSRYSTRSRLYTAPMQAISEGETENSDGSPHDDRSS</sequence>
<proteinExistence type="predicted"/>
<feature type="region of interest" description="Disordered" evidence="1">
    <location>
        <begin position="64"/>
        <end position="92"/>
    </location>
</feature>
<feature type="region of interest" description="Disordered" evidence="1">
    <location>
        <begin position="310"/>
        <end position="460"/>
    </location>
</feature>
<feature type="compositionally biased region" description="Low complexity" evidence="1">
    <location>
        <begin position="391"/>
        <end position="410"/>
    </location>
</feature>
<keyword evidence="3" id="KW-1185">Reference proteome</keyword>
<feature type="compositionally biased region" description="Low complexity" evidence="1">
    <location>
        <begin position="729"/>
        <end position="742"/>
    </location>
</feature>
<accession>A0A673HCE9</accession>
<feature type="compositionally biased region" description="Low complexity" evidence="1">
    <location>
        <begin position="356"/>
        <end position="372"/>
    </location>
</feature>
<dbReference type="Ensembl" id="ENSSRHT00000025308.1">
    <property type="protein sequence ID" value="ENSSRHP00000024572.1"/>
    <property type="gene ID" value="ENSSRHG00000012871.1"/>
</dbReference>
<feature type="region of interest" description="Disordered" evidence="1">
    <location>
        <begin position="589"/>
        <end position="660"/>
    </location>
</feature>
<feature type="region of interest" description="Disordered" evidence="1">
    <location>
        <begin position="1039"/>
        <end position="1096"/>
    </location>
</feature>
<reference evidence="2" key="2">
    <citation type="submission" date="2025-09" db="UniProtKB">
        <authorList>
            <consortium name="Ensembl"/>
        </authorList>
    </citation>
    <scope>IDENTIFICATION</scope>
</reference>
<feature type="compositionally biased region" description="Polar residues" evidence="1">
    <location>
        <begin position="711"/>
        <end position="724"/>
    </location>
</feature>
<dbReference type="Pfam" id="PF15273">
    <property type="entry name" value="NHS"/>
    <property type="match status" value="3"/>
</dbReference>
<dbReference type="PANTHER" id="PTHR23039:SF5">
    <property type="entry name" value="ACTIN REMODELING REGULATOR NHS"/>
    <property type="match status" value="1"/>
</dbReference>
<gene>
    <name evidence="2" type="primary">LOC107714972</name>
</gene>
<feature type="region of interest" description="Disordered" evidence="1">
    <location>
        <begin position="997"/>
        <end position="1018"/>
    </location>
</feature>
<feature type="compositionally biased region" description="Polar residues" evidence="1">
    <location>
        <begin position="419"/>
        <end position="441"/>
    </location>
</feature>
<feature type="compositionally biased region" description="Low complexity" evidence="1">
    <location>
        <begin position="1277"/>
        <end position="1288"/>
    </location>
</feature>
<dbReference type="PANTHER" id="PTHR23039">
    <property type="entry name" value="NANCE-HORAN SYNDROME PROTEIN"/>
    <property type="match status" value="1"/>
</dbReference>
<protein>
    <submittedName>
        <fullName evidence="2">Nance-Horan syndrome protein-like</fullName>
    </submittedName>
</protein>
<reference evidence="2" key="1">
    <citation type="submission" date="2025-08" db="UniProtKB">
        <authorList>
            <consortium name="Ensembl"/>
        </authorList>
    </citation>
    <scope>IDENTIFICATION</scope>
</reference>
<dbReference type="GO" id="GO:0030154">
    <property type="term" value="P:cell differentiation"/>
    <property type="evidence" value="ECO:0007669"/>
    <property type="project" value="TreeGrafter"/>
</dbReference>
<dbReference type="Proteomes" id="UP000472270">
    <property type="component" value="Unassembled WGS sequence"/>
</dbReference>
<evidence type="ECO:0000313" key="3">
    <source>
        <dbReference type="Proteomes" id="UP000472270"/>
    </source>
</evidence>
<evidence type="ECO:0000256" key="1">
    <source>
        <dbReference type="SAM" id="MobiDB-lite"/>
    </source>
</evidence>
<feature type="compositionally biased region" description="Polar residues" evidence="1">
    <location>
        <begin position="1044"/>
        <end position="1055"/>
    </location>
</feature>
<feature type="compositionally biased region" description="Polar residues" evidence="1">
    <location>
        <begin position="1132"/>
        <end position="1159"/>
    </location>
</feature>
<feature type="compositionally biased region" description="Polar residues" evidence="1">
    <location>
        <begin position="628"/>
        <end position="638"/>
    </location>
</feature>
<feature type="region of interest" description="Disordered" evidence="1">
    <location>
        <begin position="1129"/>
        <end position="1312"/>
    </location>
</feature>
<feature type="region of interest" description="Disordered" evidence="1">
    <location>
        <begin position="885"/>
        <end position="926"/>
    </location>
</feature>
<feature type="compositionally biased region" description="Polar residues" evidence="1">
    <location>
        <begin position="1064"/>
        <end position="1078"/>
    </location>
</feature>